<dbReference type="AlphaFoldDB" id="A0A1J0AFY3"/>
<dbReference type="EMBL" id="CP017675">
    <property type="protein sequence ID" value="APB34849.1"/>
    <property type="molecule type" value="Genomic_DNA"/>
</dbReference>
<accession>A0A1J0AFY3</accession>
<dbReference type="STRING" id="1188229.GlitD10_2512"/>
<gene>
    <name evidence="1" type="ORF">GlitD10_2512</name>
</gene>
<organism evidence="1 2">
    <name type="scientific">Gloeomargarita lithophora Alchichica-D10</name>
    <dbReference type="NCBI Taxonomy" id="1188229"/>
    <lineage>
        <taxon>Bacteria</taxon>
        <taxon>Bacillati</taxon>
        <taxon>Cyanobacteriota</taxon>
        <taxon>Cyanophyceae</taxon>
        <taxon>Gloeomargaritales</taxon>
        <taxon>Gloeomargaritaceae</taxon>
        <taxon>Gloeomargarita</taxon>
    </lineage>
</organism>
<dbReference type="OrthoDB" id="424228at2"/>
<dbReference type="KEGG" id="glt:GlitD10_2512"/>
<keyword evidence="2" id="KW-1185">Reference proteome</keyword>
<evidence type="ECO:0000313" key="2">
    <source>
        <dbReference type="Proteomes" id="UP000180235"/>
    </source>
</evidence>
<protein>
    <submittedName>
        <fullName evidence="1">Uncharacterized protein</fullName>
    </submittedName>
</protein>
<name>A0A1J0AFY3_9CYAN</name>
<sequence>MSAHILWFRRNARQLQVLGTKFELDHLPQVKDLVKFRMGDAWRRMQNRGSDLNDPLVWWEQLRIHGILELETSGGTPERVAVWLETVESRAYGTLEQVKREPFATMRSELEIQRHWVFWVPREPVAAEVWCDLFYSHIDQKANFQMIPIPVAVS</sequence>
<dbReference type="RefSeq" id="WP_157776250.1">
    <property type="nucleotide sequence ID" value="NZ_CP017675.1"/>
</dbReference>
<proteinExistence type="predicted"/>
<reference evidence="1 2" key="1">
    <citation type="submission" date="2016-10" db="EMBL/GenBank/DDBJ databases">
        <title>Description of Gloeomargarita lithophora gen. nov., sp. nov., a thylakoid-bearing basal-branching cyanobacterium with intracellular carbonates, and proposal for Gloeomargaritales ord. nov.</title>
        <authorList>
            <person name="Moreira D."/>
            <person name="Tavera R."/>
            <person name="Benzerara K."/>
            <person name="Skouri-Panet F."/>
            <person name="Couradeau E."/>
            <person name="Gerard E."/>
            <person name="Loussert C."/>
            <person name="Novelo E."/>
            <person name="Zivanovic Y."/>
            <person name="Lopez-Garcia P."/>
        </authorList>
    </citation>
    <scope>NUCLEOTIDE SEQUENCE [LARGE SCALE GENOMIC DNA]</scope>
    <source>
        <strain evidence="1 2">D10</strain>
    </source>
</reference>
<dbReference type="Proteomes" id="UP000180235">
    <property type="component" value="Chromosome"/>
</dbReference>
<evidence type="ECO:0000313" key="1">
    <source>
        <dbReference type="EMBL" id="APB34849.1"/>
    </source>
</evidence>